<dbReference type="KEGG" id="mind:mvi_63260"/>
<proteinExistence type="predicted"/>
<reference evidence="1" key="1">
    <citation type="submission" date="2020-11" db="EMBL/GenBank/DDBJ databases">
        <title>Complete genome sequence of a novel pathogenic Methylobacterium strain isolated from rice in Vietnam.</title>
        <authorList>
            <person name="Lai K."/>
            <person name="Okazaki S."/>
            <person name="Higashi K."/>
            <person name="Mori H."/>
            <person name="Toyoda A."/>
            <person name="Kurokawa K."/>
        </authorList>
    </citation>
    <scope>NUCLEOTIDE SEQUENCE</scope>
    <source>
        <strain evidence="1">VL1</strain>
        <plasmid evidence="1">pVL1_2</plasmid>
    </source>
</reference>
<sequence>MRAPNLSNETIRGAIALKRSGVTWMAISEMLDVNHSTLSSAVVYYLRGQRKDSVTRMQELSAEIEKRLLAGERRIDTARQLGMCESAVSKHYASLGYDRERLSALRMRLQEEGLLAPSKKLKRRWAEEAREARRQAAEQRAFDEIRARREKRKAAAKARDEADFARAREKREKRSIEPGLTYLEQNVHRFGVTLDELRGKTFDDWLAEARVHLVVELAETFPDRPVTWIARVMNRHPQSVSRALHKAGHYRAPRTIDLPLAA</sequence>
<dbReference type="RefSeq" id="WP_207183876.1">
    <property type="nucleotide sequence ID" value="NZ_AP024147.1"/>
</dbReference>
<name>A0A8H8X030_9HYPH</name>
<organism evidence="1 2">
    <name type="scientific">Methylobacterium indicum</name>
    <dbReference type="NCBI Taxonomy" id="1775910"/>
    <lineage>
        <taxon>Bacteria</taxon>
        <taxon>Pseudomonadati</taxon>
        <taxon>Pseudomonadota</taxon>
        <taxon>Alphaproteobacteria</taxon>
        <taxon>Hyphomicrobiales</taxon>
        <taxon>Methylobacteriaceae</taxon>
        <taxon>Methylobacterium</taxon>
    </lineage>
</organism>
<dbReference type="Proteomes" id="UP000663508">
    <property type="component" value="Plasmid pVL1_2"/>
</dbReference>
<evidence type="ECO:0000313" key="1">
    <source>
        <dbReference type="EMBL" id="BCM87865.1"/>
    </source>
</evidence>
<gene>
    <name evidence="1" type="ORF">mvi_63260</name>
</gene>
<protein>
    <submittedName>
        <fullName evidence="1">Uncharacterized protein</fullName>
    </submittedName>
</protein>
<dbReference type="EMBL" id="AP024147">
    <property type="protein sequence ID" value="BCM87865.1"/>
    <property type="molecule type" value="Genomic_DNA"/>
</dbReference>
<keyword evidence="1" id="KW-0614">Plasmid</keyword>
<accession>A0A8H8X030</accession>
<evidence type="ECO:0000313" key="2">
    <source>
        <dbReference type="Proteomes" id="UP000663508"/>
    </source>
</evidence>
<geneLocation type="plasmid" evidence="1 2">
    <name>pVL1_2</name>
</geneLocation>
<dbReference type="AlphaFoldDB" id="A0A8H8X030"/>